<evidence type="ECO:0000256" key="2">
    <source>
        <dbReference type="ARBA" id="ARBA00022917"/>
    </source>
</evidence>
<reference evidence="6" key="1">
    <citation type="journal article" date="2021" name="PeerJ">
        <title>Extensive microbial diversity within the chicken gut microbiome revealed by metagenomics and culture.</title>
        <authorList>
            <person name="Gilroy R."/>
            <person name="Ravi A."/>
            <person name="Getino M."/>
            <person name="Pursley I."/>
            <person name="Horton D.L."/>
            <person name="Alikhan N.F."/>
            <person name="Baker D."/>
            <person name="Gharbi K."/>
            <person name="Hall N."/>
            <person name="Watson M."/>
            <person name="Adriaenssens E.M."/>
            <person name="Foster-Nyarko E."/>
            <person name="Jarju S."/>
            <person name="Secka A."/>
            <person name="Antonio M."/>
            <person name="Oren A."/>
            <person name="Chaudhuri R.R."/>
            <person name="La Ragione R."/>
            <person name="Hildebrand F."/>
            <person name="Pallen M.J."/>
        </authorList>
    </citation>
    <scope>NUCLEOTIDE SEQUENCE</scope>
    <source>
        <strain evidence="6">ChiSjej1B19-8411</strain>
    </source>
</reference>
<dbReference type="InterPro" id="IPR020568">
    <property type="entry name" value="Ribosomal_Su5_D2-typ_SF"/>
</dbReference>
<feature type="domain" description="Tr-type G" evidence="5">
    <location>
        <begin position="17"/>
        <end position="244"/>
    </location>
</feature>
<evidence type="ECO:0000313" key="6">
    <source>
        <dbReference type="EMBL" id="HIX58435.1"/>
    </source>
</evidence>
<dbReference type="InterPro" id="IPR035647">
    <property type="entry name" value="EFG_III/V"/>
</dbReference>
<dbReference type="InterPro" id="IPR009000">
    <property type="entry name" value="Transl_B-barrel_sf"/>
</dbReference>
<evidence type="ECO:0000256" key="1">
    <source>
        <dbReference type="ARBA" id="ARBA00022741"/>
    </source>
</evidence>
<reference evidence="6" key="2">
    <citation type="submission" date="2021-04" db="EMBL/GenBank/DDBJ databases">
        <authorList>
            <person name="Gilroy R."/>
        </authorList>
    </citation>
    <scope>NUCLEOTIDE SEQUENCE</scope>
    <source>
        <strain evidence="6">ChiSjej1B19-8411</strain>
    </source>
</reference>
<accession>A0A9D2B278</accession>
<dbReference type="SUPFAM" id="SSF54211">
    <property type="entry name" value="Ribosomal protein S5 domain 2-like"/>
    <property type="match status" value="1"/>
</dbReference>
<dbReference type="SMART" id="SM00889">
    <property type="entry name" value="EFG_IV"/>
    <property type="match status" value="1"/>
</dbReference>
<protein>
    <submittedName>
        <fullName evidence="6">TetM/TetW/TetO/TetS family tetracycline resistance ribosomal protection protein</fullName>
    </submittedName>
</protein>
<dbReference type="SUPFAM" id="SSF52540">
    <property type="entry name" value="P-loop containing nucleoside triphosphate hydrolases"/>
    <property type="match status" value="1"/>
</dbReference>
<dbReference type="GO" id="GO:0046677">
    <property type="term" value="P:response to antibiotic"/>
    <property type="evidence" value="ECO:0007669"/>
    <property type="project" value="UniProtKB-KW"/>
</dbReference>
<dbReference type="GO" id="GO:0006412">
    <property type="term" value="P:translation"/>
    <property type="evidence" value="ECO:0007669"/>
    <property type="project" value="UniProtKB-KW"/>
</dbReference>
<keyword evidence="1" id="KW-0547">Nucleotide-binding</keyword>
<keyword evidence="4" id="KW-0046">Antibiotic resistance</keyword>
<dbReference type="PROSITE" id="PS00301">
    <property type="entry name" value="G_TR_1"/>
    <property type="match status" value="1"/>
</dbReference>
<dbReference type="CDD" id="cd01684">
    <property type="entry name" value="Tet_like_IV"/>
    <property type="match status" value="1"/>
</dbReference>
<dbReference type="Gene3D" id="3.30.230.10">
    <property type="match status" value="1"/>
</dbReference>
<dbReference type="GO" id="GO:0032790">
    <property type="term" value="P:ribosome disassembly"/>
    <property type="evidence" value="ECO:0007669"/>
    <property type="project" value="TreeGrafter"/>
</dbReference>
<keyword evidence="2" id="KW-0648">Protein biosynthesis</keyword>
<dbReference type="InterPro" id="IPR041095">
    <property type="entry name" value="EFG_II"/>
</dbReference>
<dbReference type="Pfam" id="PF00679">
    <property type="entry name" value="EFG_C"/>
    <property type="match status" value="1"/>
</dbReference>
<dbReference type="InterPro" id="IPR005225">
    <property type="entry name" value="Small_GTP-bd"/>
</dbReference>
<name>A0A9D2B278_9FIRM</name>
<dbReference type="PANTHER" id="PTHR43261">
    <property type="entry name" value="TRANSLATION ELONGATION FACTOR G-RELATED"/>
    <property type="match status" value="1"/>
</dbReference>
<dbReference type="AlphaFoldDB" id="A0A9D2B278"/>
<dbReference type="CDD" id="cd03711">
    <property type="entry name" value="Tet_C"/>
    <property type="match status" value="1"/>
</dbReference>
<dbReference type="GO" id="GO:0003924">
    <property type="term" value="F:GTPase activity"/>
    <property type="evidence" value="ECO:0007669"/>
    <property type="project" value="InterPro"/>
</dbReference>
<dbReference type="Gene3D" id="2.40.30.10">
    <property type="entry name" value="Translation factors"/>
    <property type="match status" value="1"/>
</dbReference>
<dbReference type="InterPro" id="IPR000795">
    <property type="entry name" value="T_Tr_GTP-bd_dom"/>
</dbReference>
<dbReference type="InterPro" id="IPR014721">
    <property type="entry name" value="Ribsml_uS5_D2-typ_fold_subgr"/>
</dbReference>
<dbReference type="PANTHER" id="PTHR43261:SF1">
    <property type="entry name" value="RIBOSOME-RELEASING FACTOR 2, MITOCHONDRIAL"/>
    <property type="match status" value="1"/>
</dbReference>
<dbReference type="InterPro" id="IPR005517">
    <property type="entry name" value="Transl_elong_EFG/EF2_IV"/>
</dbReference>
<evidence type="ECO:0000313" key="7">
    <source>
        <dbReference type="Proteomes" id="UP000886817"/>
    </source>
</evidence>
<evidence type="ECO:0000259" key="5">
    <source>
        <dbReference type="PROSITE" id="PS51722"/>
    </source>
</evidence>
<dbReference type="GO" id="GO:0005525">
    <property type="term" value="F:GTP binding"/>
    <property type="evidence" value="ECO:0007669"/>
    <property type="project" value="UniProtKB-KW"/>
</dbReference>
<keyword evidence="3" id="KW-0342">GTP-binding</keyword>
<dbReference type="Pfam" id="PF03764">
    <property type="entry name" value="EFG_IV"/>
    <property type="match status" value="1"/>
</dbReference>
<dbReference type="CDD" id="cd10912">
    <property type="entry name" value="PIN_YacP-like"/>
    <property type="match status" value="1"/>
</dbReference>
<dbReference type="CDD" id="cd04168">
    <property type="entry name" value="TetM_like"/>
    <property type="match status" value="1"/>
</dbReference>
<dbReference type="InterPro" id="IPR031157">
    <property type="entry name" value="G_TR_CS"/>
</dbReference>
<evidence type="ECO:0000256" key="4">
    <source>
        <dbReference type="ARBA" id="ARBA00023251"/>
    </source>
</evidence>
<dbReference type="InterPro" id="IPR000640">
    <property type="entry name" value="EFG_V-like"/>
</dbReference>
<dbReference type="Proteomes" id="UP000886817">
    <property type="component" value="Unassembled WGS sequence"/>
</dbReference>
<dbReference type="InterPro" id="IPR010298">
    <property type="entry name" value="YacP-like"/>
</dbReference>
<dbReference type="EMBL" id="DXEX01000047">
    <property type="protein sequence ID" value="HIX58435.1"/>
    <property type="molecule type" value="Genomic_DNA"/>
</dbReference>
<dbReference type="Pfam" id="PF00009">
    <property type="entry name" value="GTP_EFTU"/>
    <property type="match status" value="1"/>
</dbReference>
<sequence length="916" mass="103378">MENTSENRGENRKQKSSGQICMGILAHVDAGKTTLSEGILYLTGSIRKLGRVDNQDAFLDTFELERARGITIFSKQARLQLGDTQVTLLDTPGHVDFSAEMERTLQVLDYAILVISGADGVQGHTMTLWRLLKRYQIPTFLFVNKMDQVGTDKERLLEELQSRLSGNCVDFTAGQDTEQFLENVAVCDENTMERYLENGTLTQQEIAGLIRERKVFPCYFGSALKLQGVEEFLRGIEEYAVPSVYPEKFGAKVFKIARDEQGSRLTYMKITGGSLKVKMPLSNRGQAAEGAEEIWEEKADQIRLYSGAKYETAAEAKAGSICAVTGLTKTYPGQGLGIEEQSDMPVLEPVLTYQIILPPGCDVHGMLTKLRQLEEEEPQLHIVWNESLGEIHAQVMGEVQIEILKSLIARRFGVAVEFGAGNIVYKETIAGPVEGVGHFEPLRHYAEVHLLLEPGERGSGMEYFTACSEDVLDRNWQRLILTHLEEREHIGVLTGSVVTDMRITLLTGRAHTKHTEGGDFRQATYRAVRQGLMKARTILLEPYYEFRLEVPGEMIGWAMSDIQKMHGTFQQPLTEGEMTVLTGTAPVACMRDYQSEVISYTRGLGRLFCSLKGYEPCHNTEEVVEAIGYDAERDLENPTGSVFCSHGAGFVVSWDKVEEYMHLDSGIKLEEPEEEPEPVRSAASGKSFHQEERDAWIAEKELEEIFTRTYGPRKERSIGVVRRVQASSKTSSAGSVRKPRTEEKREEYLLVDGYNIIFAWEDLRDLAEKNIDGARTKLMDILCNYQGYKKCTLILVFDAYKLEGYPGEVTRYHNIHVVYTKEAETADQYIEKTVHAIGDKHEVTVATSDRLEQMIIIGQGGRRLSAREFREEVEQVQEQIRLEARNRKGGSRTYLFDEVEDELADYLEDVRLGKTE</sequence>
<dbReference type="SUPFAM" id="SSF50447">
    <property type="entry name" value="Translation proteins"/>
    <property type="match status" value="1"/>
</dbReference>
<comment type="caution">
    <text evidence="6">The sequence shown here is derived from an EMBL/GenBank/DDBJ whole genome shotgun (WGS) entry which is preliminary data.</text>
</comment>
<gene>
    <name evidence="6" type="ORF">IAA45_01790</name>
</gene>
<organism evidence="6 7">
    <name type="scientific">Candidatus Blautia gallistercoris</name>
    <dbReference type="NCBI Taxonomy" id="2838490"/>
    <lineage>
        <taxon>Bacteria</taxon>
        <taxon>Bacillati</taxon>
        <taxon>Bacillota</taxon>
        <taxon>Clostridia</taxon>
        <taxon>Lachnospirales</taxon>
        <taxon>Lachnospiraceae</taxon>
        <taxon>Blautia</taxon>
    </lineage>
</organism>
<dbReference type="Pfam" id="PF14492">
    <property type="entry name" value="EFG_III"/>
    <property type="match status" value="1"/>
</dbReference>
<dbReference type="NCBIfam" id="TIGR00231">
    <property type="entry name" value="small_GTP"/>
    <property type="match status" value="1"/>
</dbReference>
<dbReference type="SUPFAM" id="SSF54980">
    <property type="entry name" value="EF-G C-terminal domain-like"/>
    <property type="match status" value="2"/>
</dbReference>
<dbReference type="Gene3D" id="3.30.70.240">
    <property type="match status" value="1"/>
</dbReference>
<dbReference type="PROSITE" id="PS51722">
    <property type="entry name" value="G_TR_2"/>
    <property type="match status" value="1"/>
</dbReference>
<dbReference type="Gene3D" id="3.40.50.300">
    <property type="entry name" value="P-loop containing nucleotide triphosphate hydrolases"/>
    <property type="match status" value="1"/>
</dbReference>
<proteinExistence type="predicted"/>
<dbReference type="SMART" id="SM00838">
    <property type="entry name" value="EFG_C"/>
    <property type="match status" value="1"/>
</dbReference>
<dbReference type="InterPro" id="IPR027417">
    <property type="entry name" value="P-loop_NTPase"/>
</dbReference>
<dbReference type="PRINTS" id="PR00315">
    <property type="entry name" value="ELONGATNFCT"/>
</dbReference>
<dbReference type="PRINTS" id="PR01037">
    <property type="entry name" value="TCRTETOQM"/>
</dbReference>
<evidence type="ECO:0000256" key="3">
    <source>
        <dbReference type="ARBA" id="ARBA00023134"/>
    </source>
</evidence>
<dbReference type="Pfam" id="PF05991">
    <property type="entry name" value="NYN_YacP"/>
    <property type="match status" value="1"/>
</dbReference>
<dbReference type="Gene3D" id="3.30.70.870">
    <property type="entry name" value="Elongation Factor G (Translational Gtpase), domain 3"/>
    <property type="match status" value="1"/>
</dbReference>
<dbReference type="InterPro" id="IPR035650">
    <property type="entry name" value="Tet_C"/>
</dbReference>